<name>A0A2T0WJB5_9RHOB</name>
<dbReference type="PANTHER" id="PTHR36439:SF1">
    <property type="entry name" value="DUF1697 DOMAIN-CONTAINING PROTEIN"/>
    <property type="match status" value="1"/>
</dbReference>
<reference evidence="1 2" key="1">
    <citation type="submission" date="2018-03" db="EMBL/GenBank/DDBJ databases">
        <title>Genomic Encyclopedia of Archaeal and Bacterial Type Strains, Phase II (KMG-II): from individual species to whole genera.</title>
        <authorList>
            <person name="Goeker M."/>
        </authorList>
    </citation>
    <scope>NUCLEOTIDE SEQUENCE [LARGE SCALE GENOMIC DNA]</scope>
    <source>
        <strain evidence="1 2">DSM 100212</strain>
    </source>
</reference>
<gene>
    <name evidence="1" type="ORF">CLV74_11130</name>
</gene>
<dbReference type="Pfam" id="PF08002">
    <property type="entry name" value="DUF1697"/>
    <property type="match status" value="1"/>
</dbReference>
<dbReference type="PANTHER" id="PTHR36439">
    <property type="entry name" value="BLL4334 PROTEIN"/>
    <property type="match status" value="1"/>
</dbReference>
<dbReference type="InterPro" id="IPR012545">
    <property type="entry name" value="DUF1697"/>
</dbReference>
<comment type="caution">
    <text evidence="1">The sequence shown here is derived from an EMBL/GenBank/DDBJ whole genome shotgun (WGS) entry which is preliminary data.</text>
</comment>
<dbReference type="OrthoDB" id="9806494at2"/>
<evidence type="ECO:0000313" key="2">
    <source>
        <dbReference type="Proteomes" id="UP000238392"/>
    </source>
</evidence>
<dbReference type="SUPFAM" id="SSF160379">
    <property type="entry name" value="SP0830-like"/>
    <property type="match status" value="1"/>
</dbReference>
<keyword evidence="2" id="KW-1185">Reference proteome</keyword>
<sequence length="172" mass="18063">MTVFVGLLRAVNVGGHGRLAMADLRDWCTEAGFGAVQTYIASGNLVLRSDLSGDAVAEGLEAMLLARIGVAVSVLVRSAEEMATLAQSTPFGDRGGAQVGVMFYEDVVPESGFESLRGQADEEVLPSGREAFVFYPSGMGRSKLVLPEAAMGTMRNLNTVRKLAAMAQAFGG</sequence>
<dbReference type="RefSeq" id="WP_106266275.1">
    <property type="nucleotide sequence ID" value="NZ_PVTQ01000011.1"/>
</dbReference>
<dbReference type="AlphaFoldDB" id="A0A2T0WJB5"/>
<organism evidence="1 2">
    <name type="scientific">Donghicola tyrosinivorans</name>
    <dbReference type="NCBI Taxonomy" id="1652492"/>
    <lineage>
        <taxon>Bacteria</taxon>
        <taxon>Pseudomonadati</taxon>
        <taxon>Pseudomonadota</taxon>
        <taxon>Alphaproteobacteria</taxon>
        <taxon>Rhodobacterales</taxon>
        <taxon>Roseobacteraceae</taxon>
        <taxon>Donghicola</taxon>
    </lineage>
</organism>
<proteinExistence type="predicted"/>
<accession>A0A2T0WJB5</accession>
<dbReference type="Proteomes" id="UP000238392">
    <property type="component" value="Unassembled WGS sequence"/>
</dbReference>
<dbReference type="PIRSF" id="PIRSF008502">
    <property type="entry name" value="UCP008502"/>
    <property type="match status" value="1"/>
</dbReference>
<evidence type="ECO:0000313" key="1">
    <source>
        <dbReference type="EMBL" id="PRY86800.1"/>
    </source>
</evidence>
<dbReference type="Gene3D" id="3.30.70.1280">
    <property type="entry name" value="SP0830-like domains"/>
    <property type="match status" value="1"/>
</dbReference>
<dbReference type="EMBL" id="PVTQ01000011">
    <property type="protein sequence ID" value="PRY86800.1"/>
    <property type="molecule type" value="Genomic_DNA"/>
</dbReference>
<protein>
    <submittedName>
        <fullName evidence="1">Uncharacterized protein (DUF1697 family)</fullName>
    </submittedName>
</protein>